<dbReference type="InterPro" id="IPR029069">
    <property type="entry name" value="HotDog_dom_sf"/>
</dbReference>
<dbReference type="GO" id="GO:0016297">
    <property type="term" value="F:fatty acyl-[ACP] hydrolase activity"/>
    <property type="evidence" value="ECO:0007669"/>
    <property type="project" value="InterPro"/>
</dbReference>
<organism evidence="10 11">
    <name type="scientific">Pseudodesulfovibrio hydrargyri</name>
    <dbReference type="NCBI Taxonomy" id="2125990"/>
    <lineage>
        <taxon>Bacteria</taxon>
        <taxon>Pseudomonadati</taxon>
        <taxon>Thermodesulfobacteriota</taxon>
        <taxon>Desulfovibrionia</taxon>
        <taxon>Desulfovibrionales</taxon>
        <taxon>Desulfovibrionaceae</taxon>
    </lineage>
</organism>
<evidence type="ECO:0000256" key="5">
    <source>
        <dbReference type="ARBA" id="ARBA00022946"/>
    </source>
</evidence>
<evidence type="ECO:0000259" key="8">
    <source>
        <dbReference type="Pfam" id="PF01643"/>
    </source>
</evidence>
<keyword evidence="6" id="KW-0443">Lipid metabolism</keyword>
<dbReference type="Pfam" id="PF20791">
    <property type="entry name" value="Acyl-ACP_TE_C"/>
    <property type="match status" value="1"/>
</dbReference>
<gene>
    <name evidence="10" type="ORF">BerOc1_00992</name>
</gene>
<feature type="domain" description="Acyl-ACP thioesterase-like C-terminal" evidence="9">
    <location>
        <begin position="178"/>
        <end position="271"/>
    </location>
</feature>
<accession>A0A1J5N2P5</accession>
<protein>
    <submittedName>
        <fullName evidence="10">Acyl-ACP thioesterase</fullName>
    </submittedName>
</protein>
<evidence type="ECO:0000256" key="1">
    <source>
        <dbReference type="ARBA" id="ARBA00006500"/>
    </source>
</evidence>
<proteinExistence type="inferred from homology"/>
<dbReference type="Proteomes" id="UP000181901">
    <property type="component" value="Unassembled WGS sequence"/>
</dbReference>
<keyword evidence="3" id="KW-0378">Hydrolase</keyword>
<evidence type="ECO:0000256" key="3">
    <source>
        <dbReference type="ARBA" id="ARBA00022801"/>
    </source>
</evidence>
<comment type="caution">
    <text evidence="10">The sequence shown here is derived from an EMBL/GenBank/DDBJ whole genome shotgun (WGS) entry which is preliminary data.</text>
</comment>
<evidence type="ECO:0000256" key="7">
    <source>
        <dbReference type="ARBA" id="ARBA00023160"/>
    </source>
</evidence>
<dbReference type="SUPFAM" id="SSF54637">
    <property type="entry name" value="Thioesterase/thiol ester dehydrase-isomerase"/>
    <property type="match status" value="2"/>
</dbReference>
<reference evidence="10 11" key="1">
    <citation type="submission" date="2015-09" db="EMBL/GenBank/DDBJ databases">
        <title>Genome of Desulfovibrio dechloracetivorans BerOc1, a mercury methylating strain isolated from highly hydrocarbons and metals contaminated coastal sediments.</title>
        <authorList>
            <person name="Goni Urriza M."/>
            <person name="Gassie C."/>
            <person name="Bouchez O."/>
            <person name="Klopp C."/>
            <person name="Ranchou-Peyruse A."/>
            <person name="Remy G."/>
        </authorList>
    </citation>
    <scope>NUCLEOTIDE SEQUENCE [LARGE SCALE GENOMIC DNA]</scope>
    <source>
        <strain evidence="10 11">BerOc1</strain>
    </source>
</reference>
<evidence type="ECO:0000256" key="6">
    <source>
        <dbReference type="ARBA" id="ARBA00023098"/>
    </source>
</evidence>
<feature type="domain" description="Acyl-ACP thioesterase N-terminal hotdog" evidence="8">
    <location>
        <begin position="27"/>
        <end position="143"/>
    </location>
</feature>
<evidence type="ECO:0000313" key="11">
    <source>
        <dbReference type="Proteomes" id="UP000181901"/>
    </source>
</evidence>
<keyword evidence="5" id="KW-0809">Transit peptide</keyword>
<evidence type="ECO:0000256" key="4">
    <source>
        <dbReference type="ARBA" id="ARBA00022832"/>
    </source>
</evidence>
<dbReference type="InterPro" id="IPR002864">
    <property type="entry name" value="Acyl-ACP_thioesterase_NHD"/>
</dbReference>
<evidence type="ECO:0000259" key="9">
    <source>
        <dbReference type="Pfam" id="PF20791"/>
    </source>
</evidence>
<dbReference type="PANTHER" id="PTHR31727:SF6">
    <property type="entry name" value="OLEOYL-ACYL CARRIER PROTEIN THIOESTERASE 1, CHLOROPLASTIC"/>
    <property type="match status" value="1"/>
</dbReference>
<keyword evidence="7" id="KW-0275">Fatty acid biosynthesis</keyword>
<comment type="similarity">
    <text evidence="1">Belongs to the acyl-ACP thioesterase family.</text>
</comment>
<dbReference type="AlphaFoldDB" id="A0A1J5N2P5"/>
<keyword evidence="2" id="KW-0444">Lipid biosynthesis</keyword>
<dbReference type="Pfam" id="PF01643">
    <property type="entry name" value="Acyl-ACP_TE"/>
    <property type="match status" value="1"/>
</dbReference>
<name>A0A1J5N2P5_9BACT</name>
<dbReference type="Gene3D" id="3.10.129.10">
    <property type="entry name" value="Hotdog Thioesterase"/>
    <property type="match status" value="1"/>
</dbReference>
<sequence>MNAADPSLYTGPELPLNSVAMTTESPLTFEHGYDIRSYEPRPDGRVSVTAICNQLQDIASRHADRLGFGHRDLEQSGHFWILARLHLMVDRLPGFGGRTDIVTWPSGNERLVALRDFLVLDDDGPLGRATTSWVTMNAKTHRPDPPQTVLHERFIPDREHALTFPTKAVTRLKWGEHQTRLTARRADMDINGHVNNVKYLEYCFEAVPAEWIADNRCHGVDIQFRSESFPGDELVSECAKGEPDQSMDTFLHGLTRVSDNKEIVRMRSWWRRP</sequence>
<keyword evidence="4" id="KW-0276">Fatty acid metabolism</keyword>
<dbReference type="EMBL" id="LKAQ01000004">
    <property type="protein sequence ID" value="OIQ49072.1"/>
    <property type="molecule type" value="Genomic_DNA"/>
</dbReference>
<keyword evidence="11" id="KW-1185">Reference proteome</keyword>
<dbReference type="InterPro" id="IPR045023">
    <property type="entry name" value="FATA/B"/>
</dbReference>
<evidence type="ECO:0000313" key="10">
    <source>
        <dbReference type="EMBL" id="OIQ49072.1"/>
    </source>
</evidence>
<dbReference type="PANTHER" id="PTHR31727">
    <property type="entry name" value="OLEOYL-ACYL CARRIER PROTEIN THIOESTERASE 1, CHLOROPLASTIC"/>
    <property type="match status" value="1"/>
</dbReference>
<evidence type="ECO:0000256" key="2">
    <source>
        <dbReference type="ARBA" id="ARBA00022516"/>
    </source>
</evidence>
<dbReference type="GO" id="GO:0000036">
    <property type="term" value="F:acyl carrier activity"/>
    <property type="evidence" value="ECO:0007669"/>
    <property type="project" value="TreeGrafter"/>
</dbReference>
<dbReference type="InterPro" id="IPR049427">
    <property type="entry name" value="Acyl-ACP_TE_C"/>
</dbReference>